<dbReference type="InterPro" id="IPR004143">
    <property type="entry name" value="BPL_LPL_catalytic"/>
</dbReference>
<dbReference type="PANTHER" id="PTHR12835:SF5">
    <property type="entry name" value="BIOTIN--PROTEIN LIGASE"/>
    <property type="match status" value="1"/>
</dbReference>
<evidence type="ECO:0000256" key="4">
    <source>
        <dbReference type="ARBA" id="ARBA00023267"/>
    </source>
</evidence>
<sequence>MPSSRAPRAALDAARLSQIARDLGLDPVRLVPSTGSTNADLVQAAAEDSAGHLAVLSTEHQQAGKGRLGRGWVVPAGAALTVSILVRPVPALPVEALSWYTMLAAAAWCQAIAERTGLAAGIKWPNDVLVDSRKVCGILAQLATTPTGPAVVVGTGMNVDQDAAELPVPTATSLRLASGERLDRTELLGAYLRRFVNLDAAFRAVGGNAGAPLANQGGRSLCELVAESLATLGQDVRIDYPDGTSLQARALNLAADGALLVRDEHGTEHRVLAGDVHHVRRSDGQYA</sequence>
<dbReference type="Gene3D" id="2.30.30.100">
    <property type="match status" value="1"/>
</dbReference>
<evidence type="ECO:0000313" key="8">
    <source>
        <dbReference type="Proteomes" id="UP000307000"/>
    </source>
</evidence>
<evidence type="ECO:0000256" key="2">
    <source>
        <dbReference type="ARBA" id="ARBA00022741"/>
    </source>
</evidence>
<dbReference type="CDD" id="cd16442">
    <property type="entry name" value="BPL"/>
    <property type="match status" value="1"/>
</dbReference>
<dbReference type="InterPro" id="IPR003142">
    <property type="entry name" value="BPL_C"/>
</dbReference>
<dbReference type="KEGG" id="gcr:GcLGCM259_0677"/>
<accession>A0A5B7WQZ3</accession>
<keyword evidence="2" id="KW-0547">Nucleotide-binding</keyword>
<reference evidence="7 8" key="1">
    <citation type="submission" date="2018-12" db="EMBL/GenBank/DDBJ databases">
        <title>Complete Genome Sequence of Glutamicibacter creatinolyticus strain LGCM259,isolated from an abscess of a 12-year-old mare in Italy.</title>
        <authorList>
            <person name="Santos R.G."/>
            <person name="Silva A.L."/>
            <person name="Seyffert N."/>
            <person name="Castro T.L.P."/>
            <person name="Attili A.R."/>
            <person name="Rifici C."/>
            <person name="Mazzullo G."/>
            <person name="Brenig B."/>
            <person name="Venanzi F."/>
            <person name="Azevedo V."/>
        </authorList>
    </citation>
    <scope>NUCLEOTIDE SEQUENCE [LARGE SCALE GENOMIC DNA]</scope>
    <source>
        <strain evidence="7 8">LGCM 259</strain>
    </source>
</reference>
<dbReference type="Pfam" id="PF03099">
    <property type="entry name" value="BPL_LplA_LipB"/>
    <property type="match status" value="1"/>
</dbReference>
<evidence type="ECO:0000313" key="7">
    <source>
        <dbReference type="EMBL" id="QCY46438.1"/>
    </source>
</evidence>
<name>A0A5B7WQZ3_9MICC</name>
<dbReference type="GO" id="GO:0004077">
    <property type="term" value="F:biotin--[biotin carboxyl-carrier protein] ligase activity"/>
    <property type="evidence" value="ECO:0007669"/>
    <property type="project" value="UniProtKB-EC"/>
</dbReference>
<dbReference type="InterPro" id="IPR004408">
    <property type="entry name" value="Biotin_CoA_COase_ligase"/>
</dbReference>
<keyword evidence="1" id="KW-0436">Ligase</keyword>
<keyword evidence="3" id="KW-0067">ATP-binding</keyword>
<proteinExistence type="predicted"/>
<dbReference type="EC" id="6.3.4.15" evidence="5"/>
<protein>
    <recommendedName>
        <fullName evidence="5">biotin--[biotin carboxyl-carrier protein] ligase</fullName>
        <ecNumber evidence="5">6.3.4.15</ecNumber>
    </recommendedName>
</protein>
<dbReference type="NCBIfam" id="TIGR00121">
    <property type="entry name" value="birA_ligase"/>
    <property type="match status" value="1"/>
</dbReference>
<evidence type="ECO:0000259" key="6">
    <source>
        <dbReference type="PROSITE" id="PS51733"/>
    </source>
</evidence>
<dbReference type="Proteomes" id="UP000307000">
    <property type="component" value="Chromosome"/>
</dbReference>
<evidence type="ECO:0000256" key="5">
    <source>
        <dbReference type="ARBA" id="ARBA00024227"/>
    </source>
</evidence>
<organism evidence="7 8">
    <name type="scientific">Glutamicibacter creatinolyticus</name>
    <dbReference type="NCBI Taxonomy" id="162496"/>
    <lineage>
        <taxon>Bacteria</taxon>
        <taxon>Bacillati</taxon>
        <taxon>Actinomycetota</taxon>
        <taxon>Actinomycetes</taxon>
        <taxon>Micrococcales</taxon>
        <taxon>Micrococcaceae</taxon>
        <taxon>Glutamicibacter</taxon>
    </lineage>
</organism>
<dbReference type="PROSITE" id="PS51733">
    <property type="entry name" value="BPL_LPL_CATALYTIC"/>
    <property type="match status" value="1"/>
</dbReference>
<keyword evidence="8" id="KW-1185">Reference proteome</keyword>
<dbReference type="SUPFAM" id="SSF55681">
    <property type="entry name" value="Class II aaRS and biotin synthetases"/>
    <property type="match status" value="1"/>
</dbReference>
<dbReference type="SUPFAM" id="SSF50037">
    <property type="entry name" value="C-terminal domain of transcriptional repressors"/>
    <property type="match status" value="1"/>
</dbReference>
<dbReference type="Pfam" id="PF02237">
    <property type="entry name" value="BPL_C"/>
    <property type="match status" value="1"/>
</dbReference>
<evidence type="ECO:0000256" key="3">
    <source>
        <dbReference type="ARBA" id="ARBA00022840"/>
    </source>
</evidence>
<dbReference type="EMBL" id="CP034412">
    <property type="protein sequence ID" value="QCY46438.1"/>
    <property type="molecule type" value="Genomic_DNA"/>
</dbReference>
<evidence type="ECO:0000256" key="1">
    <source>
        <dbReference type="ARBA" id="ARBA00022598"/>
    </source>
</evidence>
<dbReference type="GO" id="GO:0005524">
    <property type="term" value="F:ATP binding"/>
    <property type="evidence" value="ECO:0007669"/>
    <property type="project" value="UniProtKB-KW"/>
</dbReference>
<keyword evidence="4" id="KW-0092">Biotin</keyword>
<dbReference type="AlphaFoldDB" id="A0A5B7WQZ3"/>
<dbReference type="Gene3D" id="3.30.930.10">
    <property type="entry name" value="Bira Bifunctional Protein, Domain 2"/>
    <property type="match status" value="1"/>
</dbReference>
<dbReference type="GO" id="GO:0005737">
    <property type="term" value="C:cytoplasm"/>
    <property type="evidence" value="ECO:0007669"/>
    <property type="project" value="TreeGrafter"/>
</dbReference>
<feature type="domain" description="BPL/LPL catalytic" evidence="6">
    <location>
        <begin position="14"/>
        <end position="203"/>
    </location>
</feature>
<dbReference type="InterPro" id="IPR008988">
    <property type="entry name" value="Transcriptional_repressor_C"/>
</dbReference>
<dbReference type="InterPro" id="IPR045864">
    <property type="entry name" value="aa-tRNA-synth_II/BPL/LPL"/>
</dbReference>
<dbReference type="PANTHER" id="PTHR12835">
    <property type="entry name" value="BIOTIN PROTEIN LIGASE"/>
    <property type="match status" value="1"/>
</dbReference>
<gene>
    <name evidence="7" type="ORF">GcLGCM259_0677</name>
</gene>